<keyword evidence="2" id="KW-1185">Reference proteome</keyword>
<dbReference type="Proteomes" id="UP000027337">
    <property type="component" value="Unassembled WGS sequence"/>
</dbReference>
<sequence length="79" mass="8827">MTQGDNYPHKLNMTQAELINLIEKQAEARNLAPATLCRLAVGNNRLLRNLKAGRSCTLEVAERFSDWIETNPTTEAATQ</sequence>
<dbReference type="EMBL" id="JEMU01000007">
    <property type="protein sequence ID" value="KAJ03294.1"/>
    <property type="molecule type" value="Genomic_DNA"/>
</dbReference>
<comment type="caution">
    <text evidence="1">The sequence shown here is derived from an EMBL/GenBank/DDBJ whole genome shotgun (WGS) entry which is preliminary data.</text>
</comment>
<organism evidence="1 2">
    <name type="scientific">Sulfitobacter mediterraneus</name>
    <dbReference type="NCBI Taxonomy" id="83219"/>
    <lineage>
        <taxon>Bacteria</taxon>
        <taxon>Pseudomonadati</taxon>
        <taxon>Pseudomonadota</taxon>
        <taxon>Alphaproteobacteria</taxon>
        <taxon>Rhodobacterales</taxon>
        <taxon>Roseobacteraceae</taxon>
        <taxon>Sulfitobacter</taxon>
    </lineage>
</organism>
<accession>A0A061SUV0</accession>
<dbReference type="AlphaFoldDB" id="A0A061SUV0"/>
<name>A0A061SUV0_9RHOB</name>
<protein>
    <submittedName>
        <fullName evidence="1">Uncharacterized protein</fullName>
    </submittedName>
</protein>
<gene>
    <name evidence="1" type="ORF">PM02_10455</name>
</gene>
<reference evidence="1 2" key="1">
    <citation type="journal article" date="2014" name="Genome Announc.">
        <title>Draft Genome Sequences of Two Isolates of the Roseobacter Group, Sulfitobacter sp. Strains 3SOLIMAR09 and 1FIGIMAR09, from Harbors of Mallorca Island (Mediterranean Sea).</title>
        <authorList>
            <person name="Mas-Llado M."/>
            <person name="Pina-Villalonga J.M."/>
            <person name="Brunet-Galmes I."/>
            <person name="Nogales B."/>
            <person name="Bosch R."/>
        </authorList>
    </citation>
    <scope>NUCLEOTIDE SEQUENCE [LARGE SCALE GENOMIC DNA]</scope>
    <source>
        <strain evidence="1 2">1FIGIMAR09</strain>
    </source>
</reference>
<proteinExistence type="predicted"/>
<evidence type="ECO:0000313" key="2">
    <source>
        <dbReference type="Proteomes" id="UP000027337"/>
    </source>
</evidence>
<evidence type="ECO:0000313" key="1">
    <source>
        <dbReference type="EMBL" id="KAJ03294.1"/>
    </source>
</evidence>